<comment type="caution">
    <text evidence="3">The sequence shown here is derived from an EMBL/GenBank/DDBJ whole genome shotgun (WGS) entry which is preliminary data.</text>
</comment>
<feature type="domain" description="Polyvalent protein metallopeptidase" evidence="2">
    <location>
        <begin position="151"/>
        <end position="277"/>
    </location>
</feature>
<dbReference type="Pfam" id="PF08401">
    <property type="entry name" value="ArdcN"/>
    <property type="match status" value="1"/>
</dbReference>
<gene>
    <name evidence="3" type="ORF">EH240_31195</name>
</gene>
<dbReference type="InterPro" id="IPR017113">
    <property type="entry name" value="Antirestriction_ArdC"/>
</dbReference>
<evidence type="ECO:0000259" key="2">
    <source>
        <dbReference type="Pfam" id="PF18818"/>
    </source>
</evidence>
<proteinExistence type="predicted"/>
<dbReference type="PIRSF" id="PIRSF037112">
    <property type="entry name" value="Antirestriction_ArdC"/>
    <property type="match status" value="1"/>
</dbReference>
<dbReference type="OrthoDB" id="9792687at2"/>
<dbReference type="Proteomes" id="UP000273786">
    <property type="component" value="Unassembled WGS sequence"/>
</dbReference>
<name>A0A3P3F0J1_9HYPH</name>
<keyword evidence="4" id="KW-1185">Reference proteome</keyword>
<dbReference type="GO" id="GO:0003697">
    <property type="term" value="F:single-stranded DNA binding"/>
    <property type="evidence" value="ECO:0007669"/>
    <property type="project" value="InterPro"/>
</dbReference>
<dbReference type="Pfam" id="PF18818">
    <property type="entry name" value="MPTase-PolyVal"/>
    <property type="match status" value="1"/>
</dbReference>
<feature type="domain" description="N-terminal" evidence="1">
    <location>
        <begin position="8"/>
        <end position="128"/>
    </location>
</feature>
<evidence type="ECO:0000313" key="3">
    <source>
        <dbReference type="EMBL" id="RRH92170.1"/>
    </source>
</evidence>
<evidence type="ECO:0000313" key="4">
    <source>
        <dbReference type="Proteomes" id="UP000273786"/>
    </source>
</evidence>
<organism evidence="3 4">
    <name type="scientific">Mesorhizobium tamadayense</name>
    <dbReference type="NCBI Taxonomy" id="425306"/>
    <lineage>
        <taxon>Bacteria</taxon>
        <taxon>Pseudomonadati</taxon>
        <taxon>Pseudomonadota</taxon>
        <taxon>Alphaproteobacteria</taxon>
        <taxon>Hyphomicrobiales</taxon>
        <taxon>Phyllobacteriaceae</taxon>
        <taxon>Mesorhizobium</taxon>
    </lineage>
</organism>
<protein>
    <submittedName>
        <fullName evidence="3">DUF1738 domain-containing protein</fullName>
    </submittedName>
</protein>
<evidence type="ECO:0000259" key="1">
    <source>
        <dbReference type="Pfam" id="PF08401"/>
    </source>
</evidence>
<accession>A0A3P3F0J1</accession>
<dbReference type="EMBL" id="RQXT01000058">
    <property type="protein sequence ID" value="RRH92170.1"/>
    <property type="molecule type" value="Genomic_DNA"/>
</dbReference>
<dbReference type="AlphaFoldDB" id="A0A3P3F0J1"/>
<reference evidence="3 4" key="1">
    <citation type="submission" date="2018-11" db="EMBL/GenBank/DDBJ databases">
        <title>the genome of Mesorhizobium tamadayense DSM 28320.</title>
        <authorList>
            <person name="Gao J."/>
        </authorList>
    </citation>
    <scope>NUCLEOTIDE SEQUENCE [LARGE SCALE GENOMIC DNA]</scope>
    <source>
        <strain evidence="3 4">DSM 28320</strain>
    </source>
</reference>
<sequence>MDTQNRTDVYTRITSQIIAAIEAGAGEWRMPWHHDGSSIARPTNISSGKAYRGVNTLALWIAAQAHGFGSGIWGTYRQWQTLDAQVRKGERATTVVLWKEFAAHSDDDAVGDDEHPQRRLFARAFSVFNSSQVEGFTPSAAPILPDSERVPHADAFISALGIPVTFGANAAYYRIDLDRIFMPDFNRFRDAVAHVGTYVHEAAHATGSKHRLDRDFTKRFTRQALAVEELTAELAAAYILADLGLEHHPRPDHAAYVASWLKVLKDDPRAIFTAASKAQAAADWMHARQPPS</sequence>
<dbReference type="InterPro" id="IPR013610">
    <property type="entry name" value="ArdC_N"/>
</dbReference>
<dbReference type="RefSeq" id="WP_125005773.1">
    <property type="nucleotide sequence ID" value="NZ_RQXT01000058.1"/>
</dbReference>
<dbReference type="InterPro" id="IPR041459">
    <property type="entry name" value="MPTase-PolyVal"/>
</dbReference>